<organism evidence="7 8">
    <name type="scientific">Gouania willdenowi</name>
    <name type="common">Blunt-snouted clingfish</name>
    <name type="synonym">Lepadogaster willdenowi</name>
    <dbReference type="NCBI Taxonomy" id="441366"/>
    <lineage>
        <taxon>Eukaryota</taxon>
        <taxon>Metazoa</taxon>
        <taxon>Chordata</taxon>
        <taxon>Craniata</taxon>
        <taxon>Vertebrata</taxon>
        <taxon>Euteleostomi</taxon>
        <taxon>Actinopterygii</taxon>
        <taxon>Neopterygii</taxon>
        <taxon>Teleostei</taxon>
        <taxon>Neoteleostei</taxon>
        <taxon>Acanthomorphata</taxon>
        <taxon>Ovalentaria</taxon>
        <taxon>Blenniimorphae</taxon>
        <taxon>Blenniiformes</taxon>
        <taxon>Gobiesocoidei</taxon>
        <taxon>Gobiesocidae</taxon>
        <taxon>Gobiesocinae</taxon>
        <taxon>Gouania</taxon>
    </lineage>
</organism>
<evidence type="ECO:0000256" key="4">
    <source>
        <dbReference type="SAM" id="MobiDB-lite"/>
    </source>
</evidence>
<reference evidence="7" key="3">
    <citation type="submission" date="2025-09" db="UniProtKB">
        <authorList>
            <consortium name="Ensembl"/>
        </authorList>
    </citation>
    <scope>IDENTIFICATION</scope>
</reference>
<name>A0A8C5NAJ0_GOUWI</name>
<feature type="compositionally biased region" description="Acidic residues" evidence="4">
    <location>
        <begin position="131"/>
        <end position="142"/>
    </location>
</feature>
<dbReference type="CTD" id="55357"/>
<dbReference type="PANTHER" id="PTHR47219:SF20">
    <property type="entry name" value="TBC1 DOMAIN FAMILY MEMBER 2B"/>
    <property type="match status" value="1"/>
</dbReference>
<dbReference type="FunFam" id="2.30.29.30:FF:000248">
    <property type="entry name" value="TBC1 domain family member 2A isoform X1"/>
    <property type="match status" value="1"/>
</dbReference>
<feature type="region of interest" description="Disordered" evidence="4">
    <location>
        <begin position="1"/>
        <end position="145"/>
    </location>
</feature>
<gene>
    <name evidence="7" type="primary">tbc1d2</name>
</gene>
<dbReference type="InterPro" id="IPR050302">
    <property type="entry name" value="Rab_GAP_TBC_domain"/>
</dbReference>
<feature type="compositionally biased region" description="Acidic residues" evidence="4">
    <location>
        <begin position="37"/>
        <end position="47"/>
    </location>
</feature>
<feature type="region of interest" description="Disordered" evidence="4">
    <location>
        <begin position="387"/>
        <end position="410"/>
    </location>
</feature>
<dbReference type="Gene3D" id="1.10.8.270">
    <property type="entry name" value="putative rabgap domain of human tbc1 domain family member 14 like domains"/>
    <property type="match status" value="1"/>
</dbReference>
<proteinExistence type="predicted"/>
<evidence type="ECO:0000259" key="6">
    <source>
        <dbReference type="PROSITE" id="PS50086"/>
    </source>
</evidence>
<reference evidence="7" key="2">
    <citation type="submission" date="2025-08" db="UniProtKB">
        <authorList>
            <consortium name="Ensembl"/>
        </authorList>
    </citation>
    <scope>IDENTIFICATION</scope>
</reference>
<dbReference type="Pfam" id="PF00169">
    <property type="entry name" value="PH"/>
    <property type="match status" value="1"/>
</dbReference>
<evidence type="ECO:0000256" key="3">
    <source>
        <dbReference type="SAM" id="Coils"/>
    </source>
</evidence>
<feature type="region of interest" description="Disordered" evidence="4">
    <location>
        <begin position="1016"/>
        <end position="1040"/>
    </location>
</feature>
<keyword evidence="1" id="KW-0343">GTPase activation</keyword>
<dbReference type="Ensembl" id="ENSGWIT00000044545.1">
    <property type="protein sequence ID" value="ENSGWIP00000041016.1"/>
    <property type="gene ID" value="ENSGWIG00000020671.1"/>
</dbReference>
<reference evidence="7" key="1">
    <citation type="submission" date="2020-06" db="EMBL/GenBank/DDBJ databases">
        <authorList>
            <consortium name="Wellcome Sanger Institute Data Sharing"/>
        </authorList>
    </citation>
    <scope>NUCLEOTIDE SEQUENCE [LARGE SCALE GENOMIC DNA]</scope>
</reference>
<protein>
    <recommendedName>
        <fullName evidence="9">TBC1 domain family, member 2</fullName>
    </recommendedName>
</protein>
<feature type="compositionally biased region" description="Pro residues" evidence="4">
    <location>
        <begin position="394"/>
        <end position="403"/>
    </location>
</feature>
<sequence length="1040" mass="118756">MEEGPPTPTLTHTDTHTDGSSQFEENIKDQSSPQGQDQEELDCTEDEPCPHHTEPPSSLLGEPPLSSNCVCTDQDQPEPLPKPQEEPQEEPELYQEQHKQVKSHQTSRQKQADPDPGSDPPFKSEQKADQDADPEEMAEETELGVNQEGNAEDPALEQEQLQLSQNLENVCLGDFPPPSPVGLSPISGPCGSDGALPGETKLCGFLQKQAGPLRSWKQRWFTYEENKNQLFYYRTPQDVMPLGCVELSTATFDFPLGSERGTFHIKTQNRTFILKAANQELMLYWLQQLQVKRSQHRLSCSGAPPTNNDNSSTDFLPVLSSPVGLVGEEAATMCTQRALLANVSIKHPLIELQNSVRNLMKRSSLDWGQGTFYECSPVSADISSAACSHATKPPSEPPTPPTPLSCADTACPVSPLERRRTKRSRDLQRETQMLKEELKSHKELMMVLHKALEAAQLEKRSCTEFLAVKDEQERLELLRHRERQVSELRQQLANQREETEALRRRHAETEAQLLDAQEKLSVLSQKNQAKQEVIVKLTDQVSSFVSDTQRSEAESVAPSELQQEVENLKDDIEAHKIQNKFLNSEIYQLTNLWRTSSQQEKSLMIKCAYLEATNCQLESRYLGILQKLQEVRSLDGAQRTAVQEMIEDAMKGDLRRAAKLSSDREYDQYGFKVISDYDLEDMKLLAKIQALEIRSQHLLHQEATQRPLLGRWAQYLAGRSDQDLCLSPELKFLVRGGVPPEYRPRVWRCVVQARTKTIREHYPERYNQLCDKSRASPHSASRQIELDLNRTLTTNRHFSSPCSPALQQLRRILLAFSWQNPTIGYCQGLNRLAALALVVLQSEEEAFWCLVAMVETIMPKDYYTKNLLASQADQRVLKDLMADKLPRLWSHFESHSVDVSLVSFNWFLVIFVESLHTEILLQLWDAFLYEGTKVIFRYALALFKYKEEEFLKIQDSVQIYQYLRFFTKTISDSRKLSNIAFAELNPFPGRLLRSRRAVHRERLQRELLELQEQQEAFSTESVQRRDKDVSTAASEDDDDP</sequence>
<dbReference type="GeneID" id="114470892"/>
<feature type="domain" description="Rab-GAP TBC" evidence="6">
    <location>
        <begin position="737"/>
        <end position="931"/>
    </location>
</feature>
<dbReference type="GO" id="GO:0031267">
    <property type="term" value="F:small GTPase binding"/>
    <property type="evidence" value="ECO:0007669"/>
    <property type="project" value="TreeGrafter"/>
</dbReference>
<keyword evidence="8" id="KW-1185">Reference proteome</keyword>
<dbReference type="PANTHER" id="PTHR47219">
    <property type="entry name" value="RAB GTPASE-ACTIVATING PROTEIN 1-LIKE"/>
    <property type="match status" value="1"/>
</dbReference>
<dbReference type="SMART" id="SM00164">
    <property type="entry name" value="TBC"/>
    <property type="match status" value="1"/>
</dbReference>
<dbReference type="AlphaFoldDB" id="A0A8C5NAJ0"/>
<dbReference type="SMART" id="SM00233">
    <property type="entry name" value="PH"/>
    <property type="match status" value="1"/>
</dbReference>
<evidence type="ECO:0000256" key="1">
    <source>
        <dbReference type="ARBA" id="ARBA00022468"/>
    </source>
</evidence>
<dbReference type="FunFam" id="1.10.472.80:FF:000018">
    <property type="entry name" value="TBC1 domain family member 2B"/>
    <property type="match status" value="1"/>
</dbReference>
<dbReference type="PROSITE" id="PS50003">
    <property type="entry name" value="PH_DOMAIN"/>
    <property type="match status" value="1"/>
</dbReference>
<dbReference type="Proteomes" id="UP000694680">
    <property type="component" value="Chromosome 10"/>
</dbReference>
<dbReference type="GO" id="GO:0005829">
    <property type="term" value="C:cytosol"/>
    <property type="evidence" value="ECO:0007669"/>
    <property type="project" value="UniProtKB-ARBA"/>
</dbReference>
<dbReference type="InterPro" id="IPR001849">
    <property type="entry name" value="PH_domain"/>
</dbReference>
<evidence type="ECO:0000313" key="7">
    <source>
        <dbReference type="Ensembl" id="ENSGWIP00000041016.1"/>
    </source>
</evidence>
<dbReference type="OrthoDB" id="294251at2759"/>
<dbReference type="PROSITE" id="PS50086">
    <property type="entry name" value="TBC_RABGAP"/>
    <property type="match status" value="1"/>
</dbReference>
<feature type="coiled-coil region" evidence="3">
    <location>
        <begin position="478"/>
        <end position="526"/>
    </location>
</feature>
<evidence type="ECO:0008006" key="9">
    <source>
        <dbReference type="Google" id="ProtNLM"/>
    </source>
</evidence>
<evidence type="ECO:0000259" key="5">
    <source>
        <dbReference type="PROSITE" id="PS50003"/>
    </source>
</evidence>
<evidence type="ECO:0000313" key="8">
    <source>
        <dbReference type="Proteomes" id="UP000694680"/>
    </source>
</evidence>
<feature type="compositionally biased region" description="Polar residues" evidence="4">
    <location>
        <begin position="19"/>
        <end position="36"/>
    </location>
</feature>
<dbReference type="InterPro" id="IPR000195">
    <property type="entry name" value="Rab-GAP-TBC_dom"/>
</dbReference>
<dbReference type="Gene3D" id="1.10.472.80">
    <property type="entry name" value="Ypt/Rab-GAP domain of gyp1p, domain 3"/>
    <property type="match status" value="1"/>
</dbReference>
<dbReference type="InterPro" id="IPR035969">
    <property type="entry name" value="Rab-GAP_TBC_sf"/>
</dbReference>
<dbReference type="SUPFAM" id="SSF47923">
    <property type="entry name" value="Ypt/Rab-GAP domain of gyp1p"/>
    <property type="match status" value="2"/>
</dbReference>
<dbReference type="GO" id="GO:0031410">
    <property type="term" value="C:cytoplasmic vesicle"/>
    <property type="evidence" value="ECO:0007669"/>
    <property type="project" value="UniProtKB-ARBA"/>
</dbReference>
<dbReference type="GO" id="GO:0005096">
    <property type="term" value="F:GTPase activator activity"/>
    <property type="evidence" value="ECO:0007669"/>
    <property type="project" value="UniProtKB-KW"/>
</dbReference>
<dbReference type="RefSeq" id="XP_028315071.1">
    <property type="nucleotide sequence ID" value="XM_028459270.1"/>
</dbReference>
<dbReference type="SUPFAM" id="SSF50729">
    <property type="entry name" value="PH domain-like"/>
    <property type="match status" value="1"/>
</dbReference>
<dbReference type="InterPro" id="IPR011993">
    <property type="entry name" value="PH-like_dom_sf"/>
</dbReference>
<dbReference type="FunFam" id="1.10.8.270:FF:000014">
    <property type="entry name" value="Putative TBC1 domain family member 2B"/>
    <property type="match status" value="1"/>
</dbReference>
<evidence type="ECO:0000256" key="2">
    <source>
        <dbReference type="ARBA" id="ARBA00023054"/>
    </source>
</evidence>
<feature type="domain" description="PH" evidence="5">
    <location>
        <begin position="199"/>
        <end position="294"/>
    </location>
</feature>
<keyword evidence="2 3" id="KW-0175">Coiled coil</keyword>
<accession>A0A8C5NAJ0</accession>
<dbReference type="Gene3D" id="2.30.29.30">
    <property type="entry name" value="Pleckstrin-homology domain (PH domain)/Phosphotyrosine-binding domain (PTB)"/>
    <property type="match status" value="1"/>
</dbReference>
<dbReference type="CDD" id="cd01265">
    <property type="entry name" value="PH_TBC1D2A"/>
    <property type="match status" value="1"/>
</dbReference>
<feature type="compositionally biased region" description="Low complexity" evidence="4">
    <location>
        <begin position="55"/>
        <end position="67"/>
    </location>
</feature>
<dbReference type="Pfam" id="PF00566">
    <property type="entry name" value="RabGAP-TBC"/>
    <property type="match status" value="1"/>
</dbReference>